<evidence type="ECO:0000259" key="15">
    <source>
        <dbReference type="PROSITE" id="PS50888"/>
    </source>
</evidence>
<keyword evidence="9" id="KW-0804">Transcription</keyword>
<dbReference type="SUPFAM" id="SSF52540">
    <property type="entry name" value="P-loop containing nucleoside triphosphate hydrolases"/>
    <property type="match status" value="2"/>
</dbReference>
<dbReference type="Gene3D" id="4.10.280.10">
    <property type="entry name" value="Helix-loop-helix DNA-binding domain"/>
    <property type="match status" value="1"/>
</dbReference>
<dbReference type="PROSITE" id="PS51981">
    <property type="entry name" value="ZF_RZ"/>
    <property type="match status" value="1"/>
</dbReference>
<dbReference type="InterPro" id="IPR011598">
    <property type="entry name" value="bHLH_dom"/>
</dbReference>
<dbReference type="Gene3D" id="3.40.50.300">
    <property type="entry name" value="P-loop containing nucleotide triphosphate hydrolases"/>
    <property type="match status" value="2"/>
</dbReference>
<dbReference type="GO" id="GO:0046983">
    <property type="term" value="F:protein dimerization activity"/>
    <property type="evidence" value="ECO:0007669"/>
    <property type="project" value="InterPro"/>
</dbReference>
<dbReference type="InterPro" id="IPR046439">
    <property type="entry name" value="ZF_RZ_dom"/>
</dbReference>
<evidence type="ECO:0000256" key="13">
    <source>
        <dbReference type="SAM" id="Phobius"/>
    </source>
</evidence>
<keyword evidence="2" id="KW-0963">Cytoplasm</keyword>
<sequence>MDPSATDAIQQLIGTLQRVLPTLREPTTSQLAAVAETTTAAPPPPNPEMTTPVGPTVTPSLYADPPTASVIQKHSPSPEVVCHATGFFPKEVMISWRKDGEDVNEDVELRETLPNQDGSFQKRSILKVPAEDLQKHTYTCVIQHSSLKEELVLEVPKGLMPIIVGVLVALVVLVAVVAGIMVWKKKNSGELKDGPPEQDVPLGLPQNLQTEEGFEDLSVPQDKGSDCEKYRLHYRDESGTGCNNEEICVKFYAALQQGVGNPHDKMHLIFSDGIKIEMNPIRTDGTGRMFKRVLFLDKIHAQYIGYIYCLTDKNDKFETLEYENQKYKYRKLFRDITEKDKVDVKQLETILSIELDKEERSLKTIMDMLNSDEPGSDTYFINIQAFEKIDFLSKSTYFKELWRETAKQAKDTEFKDIPLIPLDQVYEKIYKPAFEEFQNSYKALRDLSMTLQDLENKLGKYLESMSKELNTMADVFSEDNRKWIRKTEEHTERYKTLQSAKENAEVIIELKNNLGLCGEFGVIENLKKDSCANMEWLKIAYETHGSVERSSLQQATDINDSGIYIIKIPSEAQTKIKLENCLTLKCKENLSNVVDEKHRTYNLAELQELHNKLMLITVSVKNREDEITAYTEVLEQIINVGECFLDLRDAGHILFQDWEMTAYCQKEHDIKIWVKFGITNVEIKGKRPLLDELKGLCESMRSCLSEWLKYMELKRNTYYCLNYFTAKQLVYLCRSVAEFRIEWKNISTSLLNMLSIMKDNINESDVQNALLRALETPVESAGSQASLELKKFLNDYPDMIEYCLETGFTEELIKAAIIFCEEDEQEAEGNRDTRSIEEYRDSVMQCIDDHQHDEEWVEEWCEKYETRRDNVLKNQMKFKGGLTTEEESFSMTEEQIAAAFDHLENSDEKIVMLWKTYHNKLSGLVSDKFVDLDVLGETMNHLAKSAEVTVKRKVPISLERGKPNLISCKDVEMLPLCLSLYNDKEQPLPTYDEILVCTSETTAEEVELIIRRAVEPGSTHEKIYCLLNADKLNHDVSRRFESIFYKKTQEAHVQGGVFKNDYQLIIFCDSKAYHSYVATAFDMFKRTVTENHNQNVENKQYLLHKHQASSEGGTAFTELNQPDKFQLKTKLIFSEHAGMGKSLYVKNLVKVSEENLRSAGFTHKTIRINQSHLRTEDIASQLRQYEDKPTDRIPRIFHFDIPPVISSQVEDAFLEMLPTVKCLSPEETLRHLEQKGSDDKDYQLMDDREFRSEAFQRTYQYFKIYRQKQDQLEGFSFRPGSVEDSPKEWLECLLQFCDIKNPSWGELRNFTHFLNSQLKKCEQSIFCSPALKDDLTGFKKFVVKFMMTMSKDFSMRSLKTSDDSDEKAEDAAAEDTVLEEFQLRRRWEQQAHPYILFNADNESMTFLGFHIHNLDAVDARTKEVVEKKIIDKRLFSQLKAQRVPFNINFEEMDRAEQLAIVSRVLGVSSLYDPDDTYQLTLDNVMKILAIHLRFESDIPVIIMGETGCGKTRLVQFMCDLLRSRKERQNLIVVRVHGGTSTEVIYQKAKKAIEISKDNEKYDLDTVLFFDEANTTEAVNAIKEVMCDKTVNGEPIDAPRLKIIAACNPYRKHSEEAIEQLERAGLGYRVRSENTEEKLGQIPMRQLVYRVQPLPPSLTPLVWDFGKLNEHTQELYVTQMIKTFFCKEKLPNAGHQVLFTKVISASQKHMAELTDECRMVSLRDIERCLKTVMWFYQQRHKLFKEINKIRGNKGGIDDDLVRSLILAVAVCYMASLEKRNEYLKQVSEAFSLSCSDILTEIELCKDAFISNIDCPSSVAKNEALKENVFMMVVCMNLRIPLFLVGKPGSSKSLSKTIAAHAMQGKASANDLFKGYKQAQLASFQCSPHSSPEGIISIFRQCAQFQKDKNLKEYVAVVVLDEIGLAEDSPKMPLKTLHPLLEYGCVDDESPDEFKKVGFIGISNWSLDPAKMNRGILVLRTSPETKELENTACDICSSVKEPVNTEIRFLIPYLTQFYLKVLKEQKSEFFGLRDFYSLVKLLMSYAIKANGRPSDEDLTRAVQRNFDGLDSLNVLEIFSTIYKSRTNTCDTVSLLRENLDIGTSGFTSRYLLLPTINHSALQILKSQKIIDESNVEIIFGSGFPHDEEYSQVCRTVNRVKTCMETGRSVILLNIQSLYESLYDALNQCYVKLGGSYYVDLGLGSHRVKCRVKDEFRLIVIEEKRTVYEQFPTPLLNRLEKHCLEMTNILPDYAQDMKTELEDWLNLFVTQDSNESEQLITTRKKYDSIVGYTEDTCASILLECCPQILFQELDQDERKEVLEKAQEMLLQCATPDSVLRATNYMEESSERFLEVYFAKQSHGNLIEALRKYRETETDGVCLEVSTYSRLLNKRDVEKINKELDIVESDSCLFLLNEFYTEQSFSQTVSEFLAPDAGARKLLLLQSYFNDPKQSQRLLFCVRHSISRIKRSVSHGSAFDVVLLTRLPRISGGCGYIATFGDGWVSLHMDELIVSPGFPGDIYDLQQCMTVSETLTKCSISAAVSDSFIKSLERRIVSFLSELEKRKGKENWVVAQALSGRFVAEGSSFRHVLWVHLEDSVALALAHILAVIDGDNNLDNLINDQLLEKTDFWLNVFQEDQWDLLHIPVTTMEETAPQLQRFIEEAVKSNERNANEIYFMVMRSIEDHIHFSSQGSLINKASECLRTCVLNKSDQNMISEDLHTIAKLRFAITVASEAIRSVLTEEVTDHAEECRQLFRNLQQLLSDTDNPWIQIFLLRNICETHGFSLVHQLGQSEKFQWTIPSQVLQEQDMSTQSVDQFLVYGQMYEKITADSFRALEEPSHEIAQEFDESAVCFRVCMALAAVRQASQNTASTNSTGSLISKMRMKSNTDPSWGQLVKICESELEDFSLSQIILHTALVAQVSTAPEMKLLNALCFSPGKCKDSFIPTMPNSVNEIKDWIKNWAEDAKKSAAHAEHLKIWVCRCGEPVLIGNCGEPWVKSVCANCGSDVGGGGHKPVEGFTEFNNAQGSGRGHNLGDPSSRKEQVGERGLYGANLHLVRVLIHSSMIWGTTEHTEEVQNLTEMPQEAHDVRKHLLDHLQKDIELLAQALGKSEQDAEMTVHLFLKFILESSSESNIQIQIIDSEEKREEWEKVIHQRLQAFFQHAHIRHIRYLPQVLSLQQKLMCYFVNLDLQCYNNVPINTFRKENVADHEQQTFSESAEIVKLLWKHLKSINYPQLTPELKEKDDLMILDLLPTKGSVVQIITKYLVQMQNNYIEKTNPTADRLITANELKPSHVITCVPEQDFLTIAISNIDHVVYEDGKHSTNYNFKTVERQIIDRFFKEKPMIKITTVPLFKHDSGTTLRAFFSTVQDKLEPLKTNDRNCIMNDFRFLNEISAALSTLRIVIGFMKLSFPAPEQKLMAYVKKDLKLDDRAQTLNLQVLRSSQVKHIQDLWEALSLRQSSLLIEMNQNPFIMIEDRSFHEMFTGDQKNEKTVLANITNLDVLITELHYVILNIKLKAVHPNWTILETFEAFLDNGEVSEKAVECLKDLSHVEMRNSIALWKLAVQIKKGPSMTRKVLSNTRERWRQQSVNTAFAELRKLIPTHPPEKKLSKNEILRLAMRYITFLLTLLENQSHGVMEHSPSSLITLITGNMRNLSSHTETPSPGSSSDGAETW</sequence>
<keyword evidence="5" id="KW-0862">Zinc</keyword>
<evidence type="ECO:0000256" key="7">
    <source>
        <dbReference type="ARBA" id="ARBA00023015"/>
    </source>
</evidence>
<feature type="coiled-coil region" evidence="11">
    <location>
        <begin position="444"/>
        <end position="471"/>
    </location>
</feature>
<evidence type="ECO:0000256" key="9">
    <source>
        <dbReference type="ARBA" id="ARBA00023163"/>
    </source>
</evidence>
<gene>
    <name evidence="17" type="ORF">KOW79_018431</name>
</gene>
<dbReference type="CDD" id="cd07698">
    <property type="entry name" value="IgC1_MHC_I_alpha3"/>
    <property type="match status" value="1"/>
</dbReference>
<dbReference type="CDD" id="cd00009">
    <property type="entry name" value="AAA"/>
    <property type="match status" value="1"/>
</dbReference>
<dbReference type="SMART" id="SM00353">
    <property type="entry name" value="HLH"/>
    <property type="match status" value="1"/>
</dbReference>
<feature type="domain" description="Ig-like" evidence="14">
    <location>
        <begin position="59"/>
        <end position="154"/>
    </location>
</feature>
<dbReference type="Proteomes" id="UP000824219">
    <property type="component" value="Linkage Group LG22"/>
</dbReference>
<evidence type="ECO:0000256" key="1">
    <source>
        <dbReference type="ARBA" id="ARBA00004496"/>
    </source>
</evidence>
<dbReference type="SUPFAM" id="SSF48726">
    <property type="entry name" value="Immunoglobulin"/>
    <property type="match status" value="1"/>
</dbReference>
<evidence type="ECO:0000256" key="2">
    <source>
        <dbReference type="ARBA" id="ARBA00022490"/>
    </source>
</evidence>
<proteinExistence type="predicted"/>
<keyword evidence="11" id="KW-0175">Coiled coil</keyword>
<evidence type="ECO:0000256" key="11">
    <source>
        <dbReference type="SAM" id="Coils"/>
    </source>
</evidence>
<feature type="transmembrane region" description="Helical" evidence="13">
    <location>
        <begin position="158"/>
        <end position="183"/>
    </location>
</feature>
<dbReference type="FunFam" id="4.10.280.10:FF:000015">
    <property type="entry name" value="T-cell acute lymphocytic leukemia 1"/>
    <property type="match status" value="1"/>
</dbReference>
<keyword evidence="3" id="KW-0479">Metal-binding</keyword>
<dbReference type="GO" id="GO:0008270">
    <property type="term" value="F:zinc ion binding"/>
    <property type="evidence" value="ECO:0007669"/>
    <property type="project" value="UniProtKB-KW"/>
</dbReference>
<dbReference type="GO" id="GO:0016887">
    <property type="term" value="F:ATP hydrolysis activity"/>
    <property type="evidence" value="ECO:0007669"/>
    <property type="project" value="InterPro"/>
</dbReference>
<dbReference type="PANTHER" id="PTHR22605">
    <property type="entry name" value="RZ-TYPE DOMAIN-CONTAINING PROTEIN"/>
    <property type="match status" value="1"/>
</dbReference>
<dbReference type="Gene3D" id="2.60.40.10">
    <property type="entry name" value="Immunoglobulins"/>
    <property type="match status" value="1"/>
</dbReference>
<dbReference type="InterPro" id="IPR007110">
    <property type="entry name" value="Ig-like_dom"/>
</dbReference>
<dbReference type="Pfam" id="PF20173">
    <property type="entry name" value="ZnF_RZ-type"/>
    <property type="match status" value="1"/>
</dbReference>
<evidence type="ECO:0000313" key="17">
    <source>
        <dbReference type="EMBL" id="KAG7318676.1"/>
    </source>
</evidence>
<dbReference type="GO" id="GO:0004842">
    <property type="term" value="F:ubiquitin-protein transferase activity"/>
    <property type="evidence" value="ECO:0007669"/>
    <property type="project" value="InterPro"/>
</dbReference>
<dbReference type="PROSITE" id="PS50835">
    <property type="entry name" value="IG_LIKE"/>
    <property type="match status" value="1"/>
</dbReference>
<keyword evidence="6" id="KW-0391">Immunity</keyword>
<dbReference type="SUPFAM" id="SSF47459">
    <property type="entry name" value="HLH, helix-loop-helix DNA-binding domain"/>
    <property type="match status" value="1"/>
</dbReference>
<dbReference type="GO" id="GO:0002376">
    <property type="term" value="P:immune system process"/>
    <property type="evidence" value="ECO:0007669"/>
    <property type="project" value="UniProtKB-KW"/>
</dbReference>
<dbReference type="SMART" id="SM00407">
    <property type="entry name" value="IGc1"/>
    <property type="match status" value="1"/>
</dbReference>
<dbReference type="OrthoDB" id="2423195at2759"/>
<dbReference type="InterPro" id="IPR003597">
    <property type="entry name" value="Ig_C1-set"/>
</dbReference>
<dbReference type="SMART" id="SM00382">
    <property type="entry name" value="AAA"/>
    <property type="match status" value="2"/>
</dbReference>
<feature type="region of interest" description="Disordered" evidence="12">
    <location>
        <begin position="3658"/>
        <end position="3677"/>
    </location>
</feature>
<comment type="caution">
    <text evidence="17">The sequence shown here is derived from an EMBL/GenBank/DDBJ whole genome shotgun (WGS) entry which is preliminary data.</text>
</comment>
<dbReference type="GO" id="GO:0003677">
    <property type="term" value="F:DNA binding"/>
    <property type="evidence" value="ECO:0007669"/>
    <property type="project" value="UniProtKB-KW"/>
</dbReference>
<keyword evidence="13" id="KW-1133">Transmembrane helix</keyword>
<keyword evidence="18" id="KW-1185">Reference proteome</keyword>
<evidence type="ECO:0000256" key="4">
    <source>
        <dbReference type="ARBA" id="ARBA00022771"/>
    </source>
</evidence>
<dbReference type="InterPro" id="IPR003593">
    <property type="entry name" value="AAA+_ATPase"/>
</dbReference>
<dbReference type="InterPro" id="IPR036179">
    <property type="entry name" value="Ig-like_dom_sf"/>
</dbReference>
<dbReference type="FunFam" id="3.40.50.300:FF:000491">
    <property type="entry name" value="E3 ubiquitin-protein ligase RNF213"/>
    <property type="match status" value="1"/>
</dbReference>
<evidence type="ECO:0000256" key="10">
    <source>
        <dbReference type="ARBA" id="ARBA00075195"/>
    </source>
</evidence>
<reference evidence="17 18" key="1">
    <citation type="submission" date="2021-06" db="EMBL/GenBank/DDBJ databases">
        <title>Chromosome-level genome assembly of the red-tail catfish (Hemibagrus wyckioides).</title>
        <authorList>
            <person name="Shao F."/>
        </authorList>
    </citation>
    <scope>NUCLEOTIDE SEQUENCE [LARGE SCALE GENOMIC DNA]</scope>
    <source>
        <strain evidence="17">EC202008001</strain>
        <tissue evidence="17">Blood</tissue>
    </source>
</reference>
<dbReference type="EMBL" id="JAHKSW010000022">
    <property type="protein sequence ID" value="KAG7318676.1"/>
    <property type="molecule type" value="Genomic_DNA"/>
</dbReference>
<keyword evidence="13" id="KW-0812">Transmembrane</keyword>
<evidence type="ECO:0000256" key="8">
    <source>
        <dbReference type="ARBA" id="ARBA00023125"/>
    </source>
</evidence>
<evidence type="ECO:0000256" key="12">
    <source>
        <dbReference type="SAM" id="MobiDB-lite"/>
    </source>
</evidence>
<evidence type="ECO:0000313" key="18">
    <source>
        <dbReference type="Proteomes" id="UP000824219"/>
    </source>
</evidence>
<dbReference type="GO" id="GO:0005737">
    <property type="term" value="C:cytoplasm"/>
    <property type="evidence" value="ECO:0007669"/>
    <property type="project" value="UniProtKB-SubCell"/>
</dbReference>
<protein>
    <recommendedName>
        <fullName evidence="10">Stem cell protein</fullName>
    </recommendedName>
</protein>
<keyword evidence="4" id="KW-0863">Zinc-finger</keyword>
<dbReference type="PROSITE" id="PS50888">
    <property type="entry name" value="BHLH"/>
    <property type="match status" value="1"/>
</dbReference>
<name>A0A9D3N9H0_9TELE</name>
<feature type="domain" description="RZ-type" evidence="16">
    <location>
        <begin position="2958"/>
        <end position="3033"/>
    </location>
</feature>
<dbReference type="Pfam" id="PF00010">
    <property type="entry name" value="HLH"/>
    <property type="match status" value="1"/>
</dbReference>
<keyword evidence="7" id="KW-0805">Transcription regulation</keyword>
<keyword evidence="8" id="KW-0238">DNA-binding</keyword>
<feature type="region of interest" description="Disordered" evidence="12">
    <location>
        <begin position="3020"/>
        <end position="3042"/>
    </location>
</feature>
<evidence type="ECO:0000259" key="16">
    <source>
        <dbReference type="PROSITE" id="PS51981"/>
    </source>
</evidence>
<dbReference type="InterPro" id="IPR013783">
    <property type="entry name" value="Ig-like_fold"/>
</dbReference>
<dbReference type="PANTHER" id="PTHR22605:SF16">
    <property type="entry name" value="E3 UBIQUITIN-PROTEIN LIGASE RNF213"/>
    <property type="match status" value="1"/>
</dbReference>
<dbReference type="Pfam" id="PF07654">
    <property type="entry name" value="C1-set"/>
    <property type="match status" value="1"/>
</dbReference>
<evidence type="ECO:0000259" key="14">
    <source>
        <dbReference type="PROSITE" id="PS50835"/>
    </source>
</evidence>
<keyword evidence="13" id="KW-0472">Membrane</keyword>
<dbReference type="InterPro" id="IPR036638">
    <property type="entry name" value="HLH_DNA-bd_sf"/>
</dbReference>
<organism evidence="17 18">
    <name type="scientific">Hemibagrus wyckioides</name>
    <dbReference type="NCBI Taxonomy" id="337641"/>
    <lineage>
        <taxon>Eukaryota</taxon>
        <taxon>Metazoa</taxon>
        <taxon>Chordata</taxon>
        <taxon>Craniata</taxon>
        <taxon>Vertebrata</taxon>
        <taxon>Euteleostomi</taxon>
        <taxon>Actinopterygii</taxon>
        <taxon>Neopterygii</taxon>
        <taxon>Teleostei</taxon>
        <taxon>Ostariophysi</taxon>
        <taxon>Siluriformes</taxon>
        <taxon>Bagridae</taxon>
        <taxon>Hemibagrus</taxon>
    </lineage>
</organism>
<feature type="domain" description="BHLH" evidence="15">
    <location>
        <begin position="3576"/>
        <end position="3628"/>
    </location>
</feature>
<dbReference type="InterPro" id="IPR031248">
    <property type="entry name" value="RNF213"/>
</dbReference>
<dbReference type="InterPro" id="IPR027417">
    <property type="entry name" value="P-loop_NTPase"/>
</dbReference>
<evidence type="ECO:0000256" key="5">
    <source>
        <dbReference type="ARBA" id="ARBA00022833"/>
    </source>
</evidence>
<evidence type="ECO:0000256" key="3">
    <source>
        <dbReference type="ARBA" id="ARBA00022723"/>
    </source>
</evidence>
<comment type="subcellular location">
    <subcellularLocation>
        <location evidence="1">Cytoplasm</location>
    </subcellularLocation>
</comment>
<accession>A0A9D3N9H0</accession>
<evidence type="ECO:0000256" key="6">
    <source>
        <dbReference type="ARBA" id="ARBA00022859"/>
    </source>
</evidence>